<dbReference type="AlphaFoldDB" id="K5EAP3"/>
<dbReference type="Proteomes" id="UP000007993">
    <property type="component" value="Unassembled WGS sequence"/>
</dbReference>
<protein>
    <submittedName>
        <fullName evidence="1">Uncharacterized protein</fullName>
    </submittedName>
</protein>
<comment type="caution">
    <text evidence="1">The sequence shown here is derived from an EMBL/GenBank/DDBJ whole genome shotgun (WGS) entry which is preliminary data.</text>
</comment>
<evidence type="ECO:0000313" key="2">
    <source>
        <dbReference type="Proteomes" id="UP000007993"/>
    </source>
</evidence>
<gene>
    <name evidence="1" type="ORF">RBSH_01584</name>
</gene>
<proteinExistence type="predicted"/>
<sequence length="43" mass="4210">MDACAIENGSVAEGGFDEVGCPACCDEASGDKIAVPVSPGLSH</sequence>
<reference evidence="1 2" key="1">
    <citation type="journal article" date="2013" name="Mar. Genomics">
        <title>Expression of sulfatases in Rhodopirellula baltica and the diversity of sulfatases in the genus Rhodopirellula.</title>
        <authorList>
            <person name="Wegner C.E."/>
            <person name="Richter-Heitmann T."/>
            <person name="Klindworth A."/>
            <person name="Klockow C."/>
            <person name="Richter M."/>
            <person name="Achstetter T."/>
            <person name="Glockner F.O."/>
            <person name="Harder J."/>
        </authorList>
    </citation>
    <scope>NUCLEOTIDE SEQUENCE [LARGE SCALE GENOMIC DNA]</scope>
    <source>
        <strain evidence="1 2">SH28</strain>
    </source>
</reference>
<accession>K5EAP3</accession>
<evidence type="ECO:0000313" key="1">
    <source>
        <dbReference type="EMBL" id="EKK02891.1"/>
    </source>
</evidence>
<dbReference type="PATRIC" id="fig|993517.3.peg.1726"/>
<dbReference type="EMBL" id="AMCW01000040">
    <property type="protein sequence ID" value="EKK02891.1"/>
    <property type="molecule type" value="Genomic_DNA"/>
</dbReference>
<organism evidence="1 2">
    <name type="scientific">Rhodopirellula baltica SH28</name>
    <dbReference type="NCBI Taxonomy" id="993517"/>
    <lineage>
        <taxon>Bacteria</taxon>
        <taxon>Pseudomonadati</taxon>
        <taxon>Planctomycetota</taxon>
        <taxon>Planctomycetia</taxon>
        <taxon>Pirellulales</taxon>
        <taxon>Pirellulaceae</taxon>
        <taxon>Rhodopirellula</taxon>
    </lineage>
</organism>
<name>K5EAP3_RHOBT</name>